<dbReference type="EC" id="3.1.-.-" evidence="6"/>
<protein>
    <recommendedName>
        <fullName evidence="6">Very short patch repair endonuclease</fullName>
        <ecNumber evidence="6">3.1.-.-</ecNumber>
    </recommendedName>
</protein>
<dbReference type="SUPFAM" id="SSF52980">
    <property type="entry name" value="Restriction endonuclease-like"/>
    <property type="match status" value="1"/>
</dbReference>
<dbReference type="InterPro" id="IPR011335">
    <property type="entry name" value="Restrct_endonuc-II-like"/>
</dbReference>
<dbReference type="GO" id="GO:0006298">
    <property type="term" value="P:mismatch repair"/>
    <property type="evidence" value="ECO:0007669"/>
    <property type="project" value="UniProtKB-UniRule"/>
</dbReference>
<comment type="function">
    <text evidence="6">May nick specific sequences that contain T:G mispairs resulting from m5C-deamination.</text>
</comment>
<keyword evidence="4 6" id="KW-0378">Hydrolase</keyword>
<keyword evidence="3 6" id="KW-0227">DNA damage</keyword>
<proteinExistence type="inferred from homology"/>
<reference evidence="8" key="1">
    <citation type="submission" date="2016-10" db="EMBL/GenBank/DDBJ databases">
        <authorList>
            <person name="Varghese N."/>
            <person name="Submissions S."/>
        </authorList>
    </citation>
    <scope>NUCLEOTIDE SEQUENCE [LARGE SCALE GENOMIC DNA]</scope>
    <source>
        <strain evidence="8">DSM 17044</strain>
    </source>
</reference>
<comment type="similarity">
    <text evidence="6">Belongs to the vsr family.</text>
</comment>
<gene>
    <name evidence="7" type="ORF">SAMN05444354_103184</name>
</gene>
<evidence type="ECO:0000313" key="8">
    <source>
        <dbReference type="Proteomes" id="UP000182719"/>
    </source>
</evidence>
<dbReference type="CDD" id="cd00221">
    <property type="entry name" value="Vsr"/>
    <property type="match status" value="1"/>
</dbReference>
<evidence type="ECO:0000313" key="7">
    <source>
        <dbReference type="EMBL" id="SEK96217.1"/>
    </source>
</evidence>
<dbReference type="RefSeq" id="WP_075005790.1">
    <property type="nucleotide sequence ID" value="NZ_FOAP01000003.1"/>
</dbReference>
<dbReference type="GO" id="GO:0016787">
    <property type="term" value="F:hydrolase activity"/>
    <property type="evidence" value="ECO:0007669"/>
    <property type="project" value="UniProtKB-KW"/>
</dbReference>
<evidence type="ECO:0000256" key="2">
    <source>
        <dbReference type="ARBA" id="ARBA00022759"/>
    </source>
</evidence>
<evidence type="ECO:0000256" key="5">
    <source>
        <dbReference type="ARBA" id="ARBA00023204"/>
    </source>
</evidence>
<dbReference type="OrthoDB" id="9801520at2"/>
<dbReference type="NCBIfam" id="TIGR00632">
    <property type="entry name" value="vsr"/>
    <property type="match status" value="1"/>
</dbReference>
<keyword evidence="5 6" id="KW-0234">DNA repair</keyword>
<sequence>MADTLSRAARSENMRRIRAKDTVPELAVRRALHRMGLRFRLHASELPGKPDLVLRRHQAVVLIHGCFWHQHRRCVDGHVPKTNLSYWQAKLERNVLRDRRNRRKLAQLGFRVLVIWECEAQHPAVLEKKLRRFFPPPEPGAP</sequence>
<evidence type="ECO:0000256" key="4">
    <source>
        <dbReference type="ARBA" id="ARBA00022801"/>
    </source>
</evidence>
<organism evidence="7 8">
    <name type="scientific">Stigmatella aurantiaca</name>
    <dbReference type="NCBI Taxonomy" id="41"/>
    <lineage>
        <taxon>Bacteria</taxon>
        <taxon>Pseudomonadati</taxon>
        <taxon>Myxococcota</taxon>
        <taxon>Myxococcia</taxon>
        <taxon>Myxococcales</taxon>
        <taxon>Cystobacterineae</taxon>
        <taxon>Archangiaceae</taxon>
        <taxon>Stigmatella</taxon>
    </lineage>
</organism>
<dbReference type="InterPro" id="IPR004603">
    <property type="entry name" value="DNA_mismatch_endonuc_vsr"/>
</dbReference>
<evidence type="ECO:0000256" key="3">
    <source>
        <dbReference type="ARBA" id="ARBA00022763"/>
    </source>
</evidence>
<evidence type="ECO:0000256" key="6">
    <source>
        <dbReference type="PIRNR" id="PIRNR018267"/>
    </source>
</evidence>
<dbReference type="PIRSF" id="PIRSF018267">
    <property type="entry name" value="VSR_endonuc"/>
    <property type="match status" value="1"/>
</dbReference>
<dbReference type="Gene3D" id="3.40.960.10">
    <property type="entry name" value="VSR Endonuclease"/>
    <property type="match status" value="1"/>
</dbReference>
<keyword evidence="2 6" id="KW-0255">Endonuclease</keyword>
<accession>A0A1H7LD19</accession>
<evidence type="ECO:0000256" key="1">
    <source>
        <dbReference type="ARBA" id="ARBA00022722"/>
    </source>
</evidence>
<dbReference type="AlphaFoldDB" id="A0A1H7LD19"/>
<dbReference type="GO" id="GO:0004519">
    <property type="term" value="F:endonuclease activity"/>
    <property type="evidence" value="ECO:0007669"/>
    <property type="project" value="UniProtKB-KW"/>
</dbReference>
<name>A0A1H7LD19_STIAU</name>
<dbReference type="Pfam" id="PF03852">
    <property type="entry name" value="Vsr"/>
    <property type="match status" value="1"/>
</dbReference>
<keyword evidence="8" id="KW-1185">Reference proteome</keyword>
<dbReference type="EMBL" id="FOAP01000003">
    <property type="protein sequence ID" value="SEK96217.1"/>
    <property type="molecule type" value="Genomic_DNA"/>
</dbReference>
<keyword evidence="1 6" id="KW-0540">Nuclease</keyword>
<dbReference type="Proteomes" id="UP000182719">
    <property type="component" value="Unassembled WGS sequence"/>
</dbReference>